<name>A0A5N5DDW8_9PEZI</name>
<accession>A0A5N5DDW8</accession>
<dbReference type="EMBL" id="VCHE01000029">
    <property type="protein sequence ID" value="KAB2575895.1"/>
    <property type="molecule type" value="Genomic_DNA"/>
</dbReference>
<keyword evidence="3" id="KW-1185">Reference proteome</keyword>
<feature type="signal peptide" evidence="1">
    <location>
        <begin position="1"/>
        <end position="17"/>
    </location>
</feature>
<evidence type="ECO:0000313" key="3">
    <source>
        <dbReference type="Proteomes" id="UP000325902"/>
    </source>
</evidence>
<reference evidence="2 3" key="1">
    <citation type="journal article" date="2019" name="Sci. Rep.">
        <title>A multi-omics analysis of the grapevine pathogen Lasiodiplodia theobromae reveals that temperature affects the expression of virulence- and pathogenicity-related genes.</title>
        <authorList>
            <person name="Felix C."/>
            <person name="Meneses R."/>
            <person name="Goncalves M.F.M."/>
            <person name="Tilleman L."/>
            <person name="Duarte A.S."/>
            <person name="Jorrin-Novo J.V."/>
            <person name="Van de Peer Y."/>
            <person name="Deforce D."/>
            <person name="Van Nieuwerburgh F."/>
            <person name="Esteves A.C."/>
            <person name="Alves A."/>
        </authorList>
    </citation>
    <scope>NUCLEOTIDE SEQUENCE [LARGE SCALE GENOMIC DNA]</scope>
    <source>
        <strain evidence="2 3">LA-SOL3</strain>
    </source>
</reference>
<sequence>MQLKLAVIALFTSMVLATPGLEKESEIEKRCFDKWGDCSKHSDCCGDLQCVLHLTGEYKGPWCDKL</sequence>
<feature type="chain" id="PRO_5024808512" evidence="1">
    <location>
        <begin position="18"/>
        <end position="66"/>
    </location>
</feature>
<keyword evidence="1" id="KW-0732">Signal</keyword>
<evidence type="ECO:0000313" key="2">
    <source>
        <dbReference type="EMBL" id="KAB2575895.1"/>
    </source>
</evidence>
<dbReference type="AlphaFoldDB" id="A0A5N5DDW8"/>
<organism evidence="2 3">
    <name type="scientific">Lasiodiplodia theobromae</name>
    <dbReference type="NCBI Taxonomy" id="45133"/>
    <lineage>
        <taxon>Eukaryota</taxon>
        <taxon>Fungi</taxon>
        <taxon>Dikarya</taxon>
        <taxon>Ascomycota</taxon>
        <taxon>Pezizomycotina</taxon>
        <taxon>Dothideomycetes</taxon>
        <taxon>Dothideomycetes incertae sedis</taxon>
        <taxon>Botryosphaeriales</taxon>
        <taxon>Botryosphaeriaceae</taxon>
        <taxon>Lasiodiplodia</taxon>
    </lineage>
</organism>
<proteinExistence type="predicted"/>
<comment type="caution">
    <text evidence="2">The sequence shown here is derived from an EMBL/GenBank/DDBJ whole genome shotgun (WGS) entry which is preliminary data.</text>
</comment>
<protein>
    <submittedName>
        <fullName evidence="2">Uncharacterized protein</fullName>
    </submittedName>
</protein>
<gene>
    <name evidence="2" type="ORF">DBV05_g5497</name>
</gene>
<dbReference type="Proteomes" id="UP000325902">
    <property type="component" value="Unassembled WGS sequence"/>
</dbReference>
<evidence type="ECO:0000256" key="1">
    <source>
        <dbReference type="SAM" id="SignalP"/>
    </source>
</evidence>